<dbReference type="VEuPathDB" id="FungiDB:GGTG_01210"/>
<dbReference type="AlphaFoldDB" id="J3NIX6"/>
<dbReference type="PROSITE" id="PS00018">
    <property type="entry name" value="EF_HAND_1"/>
    <property type="match status" value="1"/>
</dbReference>
<reference evidence="8" key="1">
    <citation type="submission" date="2010-07" db="EMBL/GenBank/DDBJ databases">
        <title>The genome sequence of Gaeumannomyces graminis var. tritici strain R3-111a-1.</title>
        <authorList>
            <consortium name="The Broad Institute Genome Sequencing Platform"/>
            <person name="Ma L.-J."/>
            <person name="Dead R."/>
            <person name="Young S."/>
            <person name="Zeng Q."/>
            <person name="Koehrsen M."/>
            <person name="Alvarado L."/>
            <person name="Berlin A."/>
            <person name="Chapman S.B."/>
            <person name="Chen Z."/>
            <person name="Freedman E."/>
            <person name="Gellesch M."/>
            <person name="Goldberg J."/>
            <person name="Griggs A."/>
            <person name="Gujja S."/>
            <person name="Heilman E.R."/>
            <person name="Heiman D."/>
            <person name="Hepburn T."/>
            <person name="Howarth C."/>
            <person name="Jen D."/>
            <person name="Larson L."/>
            <person name="Mehta T."/>
            <person name="Neiman D."/>
            <person name="Pearson M."/>
            <person name="Roberts A."/>
            <person name="Saif S."/>
            <person name="Shea T."/>
            <person name="Shenoy N."/>
            <person name="Sisk P."/>
            <person name="Stolte C."/>
            <person name="Sykes S."/>
            <person name="Walk T."/>
            <person name="White J."/>
            <person name="Yandava C."/>
            <person name="Haas B."/>
            <person name="Nusbaum C."/>
            <person name="Birren B."/>
        </authorList>
    </citation>
    <scope>NUCLEOTIDE SEQUENCE [LARGE SCALE GENOMIC DNA]</scope>
    <source>
        <strain evidence="8">R3-111a-1</strain>
    </source>
</reference>
<dbReference type="InterPro" id="IPR002048">
    <property type="entry name" value="EF_hand_dom"/>
</dbReference>
<dbReference type="GO" id="GO:0005509">
    <property type="term" value="F:calcium ion binding"/>
    <property type="evidence" value="ECO:0007669"/>
    <property type="project" value="InterPro"/>
</dbReference>
<dbReference type="SUPFAM" id="SSF47473">
    <property type="entry name" value="EF-hand"/>
    <property type="match status" value="1"/>
</dbReference>
<evidence type="ECO:0000256" key="4">
    <source>
        <dbReference type="ARBA" id="ARBA00022837"/>
    </source>
</evidence>
<dbReference type="EnsemblFungi" id="EJT81226">
    <property type="protein sequence ID" value="EJT81226"/>
    <property type="gene ID" value="GGTG_01210"/>
</dbReference>
<dbReference type="STRING" id="644352.J3NIX6"/>
<evidence type="ECO:0000256" key="1">
    <source>
        <dbReference type="ARBA" id="ARBA00020786"/>
    </source>
</evidence>
<dbReference type="Gene3D" id="1.10.238.10">
    <property type="entry name" value="EF-hand"/>
    <property type="match status" value="2"/>
</dbReference>
<accession>J3NIX6</accession>
<reference evidence="6" key="3">
    <citation type="submission" date="2010-09" db="EMBL/GenBank/DDBJ databases">
        <title>Annotation of Gaeumannomyces graminis var. tritici R3-111a-1.</title>
        <authorList>
            <consortium name="The Broad Institute Genome Sequencing Platform"/>
            <person name="Ma L.-J."/>
            <person name="Dead R."/>
            <person name="Young S.K."/>
            <person name="Zeng Q."/>
            <person name="Gargeya S."/>
            <person name="Fitzgerald M."/>
            <person name="Haas B."/>
            <person name="Abouelleil A."/>
            <person name="Alvarado L."/>
            <person name="Arachchi H.M."/>
            <person name="Berlin A."/>
            <person name="Brown A."/>
            <person name="Chapman S.B."/>
            <person name="Chen Z."/>
            <person name="Dunbar C."/>
            <person name="Freedman E."/>
            <person name="Gearin G."/>
            <person name="Gellesch M."/>
            <person name="Goldberg J."/>
            <person name="Griggs A."/>
            <person name="Gujja S."/>
            <person name="Heiman D."/>
            <person name="Howarth C."/>
            <person name="Larson L."/>
            <person name="Lui A."/>
            <person name="MacDonald P.J.P."/>
            <person name="Mehta T."/>
            <person name="Montmayeur A."/>
            <person name="Murphy C."/>
            <person name="Neiman D."/>
            <person name="Pearson M."/>
            <person name="Priest M."/>
            <person name="Roberts A."/>
            <person name="Saif S."/>
            <person name="Shea T."/>
            <person name="Shenoy N."/>
            <person name="Sisk P."/>
            <person name="Stolte C."/>
            <person name="Sykes S."/>
            <person name="Yandava C."/>
            <person name="Wortman J."/>
            <person name="Nusbaum C."/>
            <person name="Birren B."/>
        </authorList>
    </citation>
    <scope>NUCLEOTIDE SEQUENCE</scope>
    <source>
        <strain evidence="6">R3-111a-1</strain>
    </source>
</reference>
<dbReference type="RefSeq" id="XP_009217235.1">
    <property type="nucleotide sequence ID" value="XM_009218971.1"/>
</dbReference>
<keyword evidence="8" id="KW-1185">Reference proteome</keyword>
<dbReference type="PANTHER" id="PTHR23048:SF48">
    <property type="entry name" value="CENTRIN 3"/>
    <property type="match status" value="1"/>
</dbReference>
<organism evidence="6">
    <name type="scientific">Gaeumannomyces tritici (strain R3-111a-1)</name>
    <name type="common">Wheat and barley take-all root rot fungus</name>
    <name type="synonym">Gaeumannomyces graminis var. tritici</name>
    <dbReference type="NCBI Taxonomy" id="644352"/>
    <lineage>
        <taxon>Eukaryota</taxon>
        <taxon>Fungi</taxon>
        <taxon>Dikarya</taxon>
        <taxon>Ascomycota</taxon>
        <taxon>Pezizomycotina</taxon>
        <taxon>Sordariomycetes</taxon>
        <taxon>Sordariomycetidae</taxon>
        <taxon>Magnaporthales</taxon>
        <taxon>Magnaporthaceae</taxon>
        <taxon>Gaeumannomyces</taxon>
    </lineage>
</organism>
<evidence type="ECO:0000313" key="7">
    <source>
        <dbReference type="EnsemblFungi" id="EJT81226"/>
    </source>
</evidence>
<keyword evidence="3" id="KW-0677">Repeat</keyword>
<reference evidence="6" key="2">
    <citation type="submission" date="2010-07" db="EMBL/GenBank/DDBJ databases">
        <authorList>
            <consortium name="The Broad Institute Genome Sequencing Platform"/>
            <consortium name="Broad Institute Genome Sequencing Center for Infectious Disease"/>
            <person name="Ma L.-J."/>
            <person name="Dead R."/>
            <person name="Young S."/>
            <person name="Zeng Q."/>
            <person name="Koehrsen M."/>
            <person name="Alvarado L."/>
            <person name="Berlin A."/>
            <person name="Chapman S.B."/>
            <person name="Chen Z."/>
            <person name="Freedman E."/>
            <person name="Gellesch M."/>
            <person name="Goldberg J."/>
            <person name="Griggs A."/>
            <person name="Gujja S."/>
            <person name="Heilman E.R."/>
            <person name="Heiman D."/>
            <person name="Hepburn T."/>
            <person name="Howarth C."/>
            <person name="Jen D."/>
            <person name="Larson L."/>
            <person name="Mehta T."/>
            <person name="Neiman D."/>
            <person name="Pearson M."/>
            <person name="Roberts A."/>
            <person name="Saif S."/>
            <person name="Shea T."/>
            <person name="Shenoy N."/>
            <person name="Sisk P."/>
            <person name="Stolte C."/>
            <person name="Sykes S."/>
            <person name="Walk T."/>
            <person name="White J."/>
            <person name="Yandava C."/>
            <person name="Haas B."/>
            <person name="Nusbaum C."/>
            <person name="Birren B."/>
        </authorList>
    </citation>
    <scope>NUCLEOTIDE SEQUENCE</scope>
    <source>
        <strain evidence="6">R3-111a-1</strain>
    </source>
</reference>
<dbReference type="GO" id="GO:0016460">
    <property type="term" value="C:myosin II complex"/>
    <property type="evidence" value="ECO:0007669"/>
    <property type="project" value="TreeGrafter"/>
</dbReference>
<dbReference type="SMART" id="SM00054">
    <property type="entry name" value="EFh"/>
    <property type="match status" value="3"/>
</dbReference>
<dbReference type="EMBL" id="GL385395">
    <property type="protein sequence ID" value="EJT81226.1"/>
    <property type="molecule type" value="Genomic_DNA"/>
</dbReference>
<evidence type="ECO:0000313" key="6">
    <source>
        <dbReference type="EMBL" id="EJT81226.1"/>
    </source>
</evidence>
<dbReference type="FunFam" id="1.10.238.10:FF:000435">
    <property type="entry name" value="WGS project CABT00000000 data, contig 2.2"/>
    <property type="match status" value="1"/>
</dbReference>
<dbReference type="Pfam" id="PF13499">
    <property type="entry name" value="EF-hand_7"/>
    <property type="match status" value="1"/>
</dbReference>
<reference evidence="7" key="5">
    <citation type="submission" date="2018-04" db="UniProtKB">
        <authorList>
            <consortium name="EnsemblFungi"/>
        </authorList>
    </citation>
    <scope>IDENTIFICATION</scope>
    <source>
        <strain evidence="7">R3-111a-1</strain>
    </source>
</reference>
<dbReference type="PANTHER" id="PTHR23048">
    <property type="entry name" value="MYOSIN LIGHT CHAIN 1, 3"/>
    <property type="match status" value="1"/>
</dbReference>
<keyword evidence="4" id="KW-0106">Calcium</keyword>
<dbReference type="Proteomes" id="UP000006039">
    <property type="component" value="Unassembled WGS sequence"/>
</dbReference>
<dbReference type="Pfam" id="PF13405">
    <property type="entry name" value="EF-hand_6"/>
    <property type="match status" value="1"/>
</dbReference>
<dbReference type="InterPro" id="IPR011992">
    <property type="entry name" value="EF-hand-dom_pair"/>
</dbReference>
<evidence type="ECO:0000256" key="3">
    <source>
        <dbReference type="ARBA" id="ARBA00022737"/>
    </source>
</evidence>
<dbReference type="CDD" id="cd00051">
    <property type="entry name" value="EFh"/>
    <property type="match status" value="1"/>
</dbReference>
<proteinExistence type="predicted"/>
<sequence>MMGTRSASGPQVPSRDDFLKLPDEQKTQVNDAFNVFDVDRDGRIDYHEFRFALRALGFDLPKPDTYAFLTKHAVQPVNWDPSRECGPVFREFTLPIFQAIAGTLIFHRDPVEECRRAFRLFDSSGRGMITVEDLRRVVQDIGQNIEENELSAMIREFDSDGKGGVNEDEFVRIMMRNRA</sequence>
<protein>
    <recommendedName>
        <fullName evidence="1">Calmodulin</fullName>
    </recommendedName>
</protein>
<dbReference type="OrthoDB" id="343296at2759"/>
<feature type="domain" description="EF-hand" evidence="5">
    <location>
        <begin position="24"/>
        <end position="59"/>
    </location>
</feature>
<feature type="domain" description="EF-hand" evidence="5">
    <location>
        <begin position="109"/>
        <end position="144"/>
    </location>
</feature>
<feature type="domain" description="EF-hand" evidence="5">
    <location>
        <begin position="145"/>
        <end position="179"/>
    </location>
</feature>
<dbReference type="GeneID" id="20341668"/>
<dbReference type="InterPro" id="IPR050230">
    <property type="entry name" value="CALM/Myosin/TropC-like"/>
</dbReference>
<name>J3NIX6_GAET3</name>
<keyword evidence="2" id="KW-0479">Metal-binding</keyword>
<dbReference type="PROSITE" id="PS50222">
    <property type="entry name" value="EF_HAND_2"/>
    <property type="match status" value="3"/>
</dbReference>
<dbReference type="HOGENOM" id="CLU_061288_18_1_1"/>
<evidence type="ECO:0000259" key="5">
    <source>
        <dbReference type="PROSITE" id="PS50222"/>
    </source>
</evidence>
<gene>
    <name evidence="7" type="primary">20341668</name>
    <name evidence="6" type="ORF">GGTG_01210</name>
</gene>
<evidence type="ECO:0000313" key="8">
    <source>
        <dbReference type="Proteomes" id="UP000006039"/>
    </source>
</evidence>
<dbReference type="FunCoup" id="J3NIX6">
    <property type="interactions" value="804"/>
</dbReference>
<evidence type="ECO:0000256" key="2">
    <source>
        <dbReference type="ARBA" id="ARBA00022723"/>
    </source>
</evidence>
<dbReference type="InterPro" id="IPR018247">
    <property type="entry name" value="EF_Hand_1_Ca_BS"/>
</dbReference>
<dbReference type="eggNOG" id="KOG0028">
    <property type="taxonomic scope" value="Eukaryota"/>
</dbReference>
<reference evidence="7" key="4">
    <citation type="journal article" date="2015" name="G3 (Bethesda)">
        <title>Genome sequences of three phytopathogenic species of the Magnaporthaceae family of fungi.</title>
        <authorList>
            <person name="Okagaki L.H."/>
            <person name="Nunes C.C."/>
            <person name="Sailsbery J."/>
            <person name="Clay B."/>
            <person name="Brown D."/>
            <person name="John T."/>
            <person name="Oh Y."/>
            <person name="Young N."/>
            <person name="Fitzgerald M."/>
            <person name="Haas B.J."/>
            <person name="Zeng Q."/>
            <person name="Young S."/>
            <person name="Adiconis X."/>
            <person name="Fan L."/>
            <person name="Levin J.Z."/>
            <person name="Mitchell T.K."/>
            <person name="Okubara P.A."/>
            <person name="Farman M.L."/>
            <person name="Kohn L.M."/>
            <person name="Birren B."/>
            <person name="Ma L.-J."/>
            <person name="Dean R.A."/>
        </authorList>
    </citation>
    <scope>NUCLEOTIDE SEQUENCE</scope>
    <source>
        <strain evidence="7">R3-111a-1</strain>
    </source>
</reference>